<gene>
    <name evidence="25" type="ORF">EUX98_g8844</name>
</gene>
<evidence type="ECO:0000256" key="18">
    <source>
        <dbReference type="ARBA" id="ARBA00023316"/>
    </source>
</evidence>
<evidence type="ECO:0000256" key="5">
    <source>
        <dbReference type="ARBA" id="ARBA00022475"/>
    </source>
</evidence>
<keyword evidence="9" id="KW-0479">Metal-binding</keyword>
<evidence type="ECO:0000313" key="26">
    <source>
        <dbReference type="Proteomes" id="UP000308730"/>
    </source>
</evidence>
<keyword evidence="7" id="KW-0964">Secreted</keyword>
<dbReference type="PANTHER" id="PTHR10587:SF133">
    <property type="entry name" value="CHITIN DEACETYLASE 1-RELATED"/>
    <property type="match status" value="1"/>
</dbReference>
<evidence type="ECO:0000256" key="17">
    <source>
        <dbReference type="ARBA" id="ARBA00023288"/>
    </source>
</evidence>
<evidence type="ECO:0000256" key="6">
    <source>
        <dbReference type="ARBA" id="ARBA00022512"/>
    </source>
</evidence>
<dbReference type="EC" id="3.5.1.41" evidence="20"/>
<comment type="caution">
    <text evidence="25">The sequence shown here is derived from an EMBL/GenBank/DDBJ whole genome shotgun (WGS) entry which is preliminary data.</text>
</comment>
<dbReference type="SUPFAM" id="SSF88713">
    <property type="entry name" value="Glycoside hydrolase/deacetylase"/>
    <property type="match status" value="1"/>
</dbReference>
<feature type="compositionally biased region" description="Polar residues" evidence="22">
    <location>
        <begin position="402"/>
        <end position="411"/>
    </location>
</feature>
<dbReference type="GO" id="GO:0098552">
    <property type="term" value="C:side of membrane"/>
    <property type="evidence" value="ECO:0007669"/>
    <property type="project" value="UniProtKB-KW"/>
</dbReference>
<comment type="cofactor">
    <cofactor evidence="1">
        <name>Co(2+)</name>
        <dbReference type="ChEBI" id="CHEBI:48828"/>
    </cofactor>
</comment>
<organism evidence="25 26">
    <name type="scientific">Antrodiella citrinella</name>
    <dbReference type="NCBI Taxonomy" id="2447956"/>
    <lineage>
        <taxon>Eukaryota</taxon>
        <taxon>Fungi</taxon>
        <taxon>Dikarya</taxon>
        <taxon>Basidiomycota</taxon>
        <taxon>Agaricomycotina</taxon>
        <taxon>Agaricomycetes</taxon>
        <taxon>Polyporales</taxon>
        <taxon>Steccherinaceae</taxon>
        <taxon>Antrodiella</taxon>
    </lineage>
</organism>
<keyword evidence="26" id="KW-1185">Reference proteome</keyword>
<keyword evidence="10 23" id="KW-0732">Signal</keyword>
<evidence type="ECO:0000256" key="16">
    <source>
        <dbReference type="ARBA" id="ARBA00023285"/>
    </source>
</evidence>
<comment type="similarity">
    <text evidence="4">Belongs to the polysaccharide deacetylase family.</text>
</comment>
<protein>
    <recommendedName>
        <fullName evidence="20">chitin deacetylase</fullName>
        <ecNumber evidence="20">3.5.1.41</ecNumber>
    </recommendedName>
</protein>
<evidence type="ECO:0000256" key="23">
    <source>
        <dbReference type="SAM" id="SignalP"/>
    </source>
</evidence>
<dbReference type="AlphaFoldDB" id="A0A4S4M3V6"/>
<evidence type="ECO:0000256" key="22">
    <source>
        <dbReference type="SAM" id="MobiDB-lite"/>
    </source>
</evidence>
<evidence type="ECO:0000256" key="15">
    <source>
        <dbReference type="ARBA" id="ARBA00023277"/>
    </source>
</evidence>
<sequence length="472" mass="49025">MKVAFLTAITVPLLVAAHKPHVLPRQATSSATPSPASAASAPPAAATPSASGSVLPTFAYSLAATNPTAAPLSLISSGTLTSQTLALSTTEAAGAVPTYFSNAPPLPDLSTVLPASYPTLDKTPPTDSPEVLAWIAEVNASGIAIPNIAPTVAGGCPTNAAAVADTSRCWWTCGGCVRDTDVTTCPDKLTWGLTHDDGPAPFTPNLLAYLAQVNLTTTFFNVGSRVISYPNTLRDEYMSGNQVAVHTWSHPFMTTLTNEEIIAELGWTKKVIKDVLGVTPLYWRPPYGDIDDRVRAIGQAMNLIPVMWTRLSATVTFDTGDFNIAGGTDSPSEVLYNWQNIVSNASTIDTGFIVLEHDLFLQSVEIATGYILPAALANNPPLKIEPVITCLHKTFNEAYIETNPNATNPIPNSGNNSSSSTTSGGGAQASGSSGSGSGSAASKTNGAVSNSGLFTAVGFVALVFVSSLNLLL</sequence>
<evidence type="ECO:0000259" key="24">
    <source>
        <dbReference type="PROSITE" id="PS51677"/>
    </source>
</evidence>
<feature type="compositionally biased region" description="Gly residues" evidence="22">
    <location>
        <begin position="423"/>
        <end position="437"/>
    </location>
</feature>
<evidence type="ECO:0000256" key="10">
    <source>
        <dbReference type="ARBA" id="ARBA00022729"/>
    </source>
</evidence>
<dbReference type="GO" id="GO:0004099">
    <property type="term" value="F:chitin deacetylase activity"/>
    <property type="evidence" value="ECO:0007669"/>
    <property type="project" value="UniProtKB-EC"/>
</dbReference>
<evidence type="ECO:0000256" key="2">
    <source>
        <dbReference type="ARBA" id="ARBA00004191"/>
    </source>
</evidence>
<dbReference type="Gene3D" id="3.20.20.370">
    <property type="entry name" value="Glycoside hydrolase/deacetylase"/>
    <property type="match status" value="1"/>
</dbReference>
<feature type="chain" id="PRO_5020699676" description="chitin deacetylase" evidence="23">
    <location>
        <begin position="18"/>
        <end position="472"/>
    </location>
</feature>
<evidence type="ECO:0000256" key="20">
    <source>
        <dbReference type="ARBA" id="ARBA00024056"/>
    </source>
</evidence>
<comment type="subcellular location">
    <subcellularLocation>
        <location evidence="3">Cell membrane</location>
        <topology evidence="3">Lipid-anchor</topology>
        <topology evidence="3">GPI-anchor</topology>
    </subcellularLocation>
    <subcellularLocation>
        <location evidence="2">Secreted</location>
        <location evidence="2">Cell wall</location>
    </subcellularLocation>
</comment>
<dbReference type="Proteomes" id="UP000308730">
    <property type="component" value="Unassembled WGS sequence"/>
</dbReference>
<dbReference type="GO" id="GO:0046872">
    <property type="term" value="F:metal ion binding"/>
    <property type="evidence" value="ECO:0007669"/>
    <property type="project" value="UniProtKB-KW"/>
</dbReference>
<feature type="domain" description="NodB homology" evidence="24">
    <location>
        <begin position="189"/>
        <end position="383"/>
    </location>
</feature>
<evidence type="ECO:0000256" key="14">
    <source>
        <dbReference type="ARBA" id="ARBA00023180"/>
    </source>
</evidence>
<proteinExistence type="inferred from homology"/>
<keyword evidence="16" id="KW-0170">Cobalt</keyword>
<evidence type="ECO:0000256" key="9">
    <source>
        <dbReference type="ARBA" id="ARBA00022723"/>
    </source>
</evidence>
<evidence type="ECO:0000313" key="25">
    <source>
        <dbReference type="EMBL" id="THH19068.1"/>
    </source>
</evidence>
<evidence type="ECO:0000256" key="4">
    <source>
        <dbReference type="ARBA" id="ARBA00010973"/>
    </source>
</evidence>
<keyword evidence="15" id="KW-0119">Carbohydrate metabolism</keyword>
<dbReference type="InterPro" id="IPR050248">
    <property type="entry name" value="Polysacc_deacetylase_ArnD"/>
</dbReference>
<feature type="compositionally biased region" description="Low complexity" evidence="22">
    <location>
        <begin position="27"/>
        <end position="46"/>
    </location>
</feature>
<accession>A0A4S4M3V6</accession>
<feature type="signal peptide" evidence="23">
    <location>
        <begin position="1"/>
        <end position="17"/>
    </location>
</feature>
<evidence type="ECO:0000256" key="8">
    <source>
        <dbReference type="ARBA" id="ARBA00022622"/>
    </source>
</evidence>
<dbReference type="GO" id="GO:0009272">
    <property type="term" value="P:fungal-type cell wall biogenesis"/>
    <property type="evidence" value="ECO:0007669"/>
    <property type="project" value="UniProtKB-ARBA"/>
</dbReference>
<evidence type="ECO:0000256" key="19">
    <source>
        <dbReference type="ARBA" id="ARBA00023326"/>
    </source>
</evidence>
<reference evidence="25 26" key="1">
    <citation type="submission" date="2019-02" db="EMBL/GenBank/DDBJ databases">
        <title>Genome sequencing of the rare red list fungi Antrodiella citrinella (Flaviporus citrinellus).</title>
        <authorList>
            <person name="Buettner E."/>
            <person name="Kellner H."/>
        </authorList>
    </citation>
    <scope>NUCLEOTIDE SEQUENCE [LARGE SCALE GENOMIC DNA]</scope>
    <source>
        <strain evidence="25 26">DSM 108506</strain>
    </source>
</reference>
<dbReference type="PANTHER" id="PTHR10587">
    <property type="entry name" value="GLYCOSYL TRANSFERASE-RELATED"/>
    <property type="match status" value="1"/>
</dbReference>
<evidence type="ECO:0000256" key="12">
    <source>
        <dbReference type="ARBA" id="ARBA00023024"/>
    </source>
</evidence>
<dbReference type="InterPro" id="IPR002509">
    <property type="entry name" value="NODB_dom"/>
</dbReference>
<keyword evidence="6" id="KW-0134">Cell wall</keyword>
<keyword evidence="12" id="KW-0146">Chitin degradation</keyword>
<evidence type="ECO:0000256" key="21">
    <source>
        <dbReference type="ARBA" id="ARBA00048494"/>
    </source>
</evidence>
<dbReference type="PROSITE" id="PS51677">
    <property type="entry name" value="NODB"/>
    <property type="match status" value="1"/>
</dbReference>
<comment type="catalytic activity">
    <reaction evidence="21">
        <text>[(1-&gt;4)-N-acetyl-beta-D-glucosaminyl](n) + n H2O = chitosan + n acetate</text>
        <dbReference type="Rhea" id="RHEA:10464"/>
        <dbReference type="Rhea" id="RHEA-COMP:9593"/>
        <dbReference type="Rhea" id="RHEA-COMP:9597"/>
        <dbReference type="ChEBI" id="CHEBI:15377"/>
        <dbReference type="ChEBI" id="CHEBI:17029"/>
        <dbReference type="ChEBI" id="CHEBI:30089"/>
        <dbReference type="ChEBI" id="CHEBI:57704"/>
        <dbReference type="EC" id="3.5.1.41"/>
    </reaction>
    <physiologicalReaction direction="left-to-right" evidence="21">
        <dbReference type="Rhea" id="RHEA:10465"/>
    </physiologicalReaction>
</comment>
<dbReference type="GO" id="GO:0006032">
    <property type="term" value="P:chitin catabolic process"/>
    <property type="evidence" value="ECO:0007669"/>
    <property type="project" value="UniProtKB-KW"/>
</dbReference>
<keyword evidence="5" id="KW-1003">Cell membrane</keyword>
<evidence type="ECO:0000256" key="11">
    <source>
        <dbReference type="ARBA" id="ARBA00022801"/>
    </source>
</evidence>
<dbReference type="Pfam" id="PF01522">
    <property type="entry name" value="Polysacc_deac_1"/>
    <property type="match status" value="1"/>
</dbReference>
<evidence type="ECO:0000256" key="7">
    <source>
        <dbReference type="ARBA" id="ARBA00022525"/>
    </source>
</evidence>
<dbReference type="GO" id="GO:0005886">
    <property type="term" value="C:plasma membrane"/>
    <property type="evidence" value="ECO:0007669"/>
    <property type="project" value="UniProtKB-SubCell"/>
</dbReference>
<evidence type="ECO:0000256" key="3">
    <source>
        <dbReference type="ARBA" id="ARBA00004609"/>
    </source>
</evidence>
<name>A0A4S4M3V6_9APHY</name>
<keyword evidence="18" id="KW-0961">Cell wall biogenesis/degradation</keyword>
<dbReference type="InterPro" id="IPR011330">
    <property type="entry name" value="Glyco_hydro/deAcase_b/a-brl"/>
</dbReference>
<feature type="compositionally biased region" description="Low complexity" evidence="22">
    <location>
        <begin position="412"/>
        <end position="422"/>
    </location>
</feature>
<feature type="region of interest" description="Disordered" evidence="22">
    <location>
        <begin position="25"/>
        <end position="46"/>
    </location>
</feature>
<evidence type="ECO:0000256" key="13">
    <source>
        <dbReference type="ARBA" id="ARBA00023136"/>
    </source>
</evidence>
<feature type="region of interest" description="Disordered" evidence="22">
    <location>
        <begin position="402"/>
        <end position="441"/>
    </location>
</feature>
<keyword evidence="14" id="KW-0325">Glycoprotein</keyword>
<dbReference type="OrthoDB" id="407355at2759"/>
<keyword evidence="11" id="KW-0378">Hydrolase</keyword>
<keyword evidence="19" id="KW-0624">Polysaccharide degradation</keyword>
<keyword evidence="8" id="KW-0336">GPI-anchor</keyword>
<keyword evidence="17" id="KW-0449">Lipoprotein</keyword>
<evidence type="ECO:0000256" key="1">
    <source>
        <dbReference type="ARBA" id="ARBA00001941"/>
    </source>
</evidence>
<keyword evidence="13" id="KW-0472">Membrane</keyword>
<dbReference type="EMBL" id="SGPM01000558">
    <property type="protein sequence ID" value="THH19068.1"/>
    <property type="molecule type" value="Genomic_DNA"/>
</dbReference>
<dbReference type="GO" id="GO:0000272">
    <property type="term" value="P:polysaccharide catabolic process"/>
    <property type="evidence" value="ECO:0007669"/>
    <property type="project" value="UniProtKB-KW"/>
</dbReference>
<dbReference type="FunFam" id="3.20.20.370:FF:000004">
    <property type="entry name" value="Related to Chitin deacetylase"/>
    <property type="match status" value="1"/>
</dbReference>
<dbReference type="GO" id="GO:0071555">
    <property type="term" value="P:cell wall organization"/>
    <property type="evidence" value="ECO:0007669"/>
    <property type="project" value="UniProtKB-KW"/>
</dbReference>